<evidence type="ECO:0000313" key="4">
    <source>
        <dbReference type="Proteomes" id="UP000007590"/>
    </source>
</evidence>
<dbReference type="Gene3D" id="2.60.420.10">
    <property type="entry name" value="Maltose phosphorylase, domain 3"/>
    <property type="match status" value="1"/>
</dbReference>
<dbReference type="AlphaFoldDB" id="H8KPI7"/>
<dbReference type="SUPFAM" id="SSF49785">
    <property type="entry name" value="Galactose-binding domain-like"/>
    <property type="match status" value="1"/>
</dbReference>
<dbReference type="Proteomes" id="UP000007590">
    <property type="component" value="Chromosome"/>
</dbReference>
<proteinExistence type="predicted"/>
<dbReference type="InterPro" id="IPR008928">
    <property type="entry name" value="6-hairpin_glycosidase_sf"/>
</dbReference>
<organism evidence="3 4">
    <name type="scientific">Solitalea canadensis (strain ATCC 29591 / DSM 3403 / JCM 21819 / LMG 8368 / NBRC 15130 / NCIMB 12057 / USAM 9D)</name>
    <name type="common">Flexibacter canadensis</name>
    <dbReference type="NCBI Taxonomy" id="929556"/>
    <lineage>
        <taxon>Bacteria</taxon>
        <taxon>Pseudomonadati</taxon>
        <taxon>Bacteroidota</taxon>
        <taxon>Sphingobacteriia</taxon>
        <taxon>Sphingobacteriales</taxon>
        <taxon>Sphingobacteriaceae</taxon>
        <taxon>Solitalea</taxon>
    </lineage>
</organism>
<accession>H8KPI7</accession>
<dbReference type="GO" id="GO:0005975">
    <property type="term" value="P:carbohydrate metabolic process"/>
    <property type="evidence" value="ECO:0007669"/>
    <property type="project" value="InterPro"/>
</dbReference>
<protein>
    <submittedName>
        <fullName evidence="3">Glycogen debranching enzyme</fullName>
    </submittedName>
</protein>
<dbReference type="InterPro" id="IPR012341">
    <property type="entry name" value="6hp_glycosidase-like_sf"/>
</dbReference>
<dbReference type="EMBL" id="CP003349">
    <property type="protein sequence ID" value="AFD05885.1"/>
    <property type="molecule type" value="Genomic_DNA"/>
</dbReference>
<feature type="chain" id="PRO_5003613756" evidence="1">
    <location>
        <begin position="20"/>
        <end position="892"/>
    </location>
</feature>
<dbReference type="eggNOG" id="COG3408">
    <property type="taxonomic scope" value="Bacteria"/>
</dbReference>
<evidence type="ECO:0000259" key="2">
    <source>
        <dbReference type="PROSITE" id="PS51175"/>
    </source>
</evidence>
<dbReference type="InterPro" id="IPR035396">
    <property type="entry name" value="Bac_rhamnosid6H"/>
</dbReference>
<gene>
    <name evidence="3" type="ordered locus">Solca_0766</name>
</gene>
<dbReference type="Gene3D" id="2.60.120.260">
    <property type="entry name" value="Galactose-binding domain-like"/>
    <property type="match status" value="1"/>
</dbReference>
<reference evidence="3" key="1">
    <citation type="submission" date="2012-02" db="EMBL/GenBank/DDBJ databases">
        <title>The complete genome of Solitalea canadensis DSM 3403.</title>
        <authorList>
            <consortium name="US DOE Joint Genome Institute (JGI-PGF)"/>
            <person name="Lucas S."/>
            <person name="Copeland A."/>
            <person name="Lapidus A."/>
            <person name="Glavina del Rio T."/>
            <person name="Dalin E."/>
            <person name="Tice H."/>
            <person name="Bruce D."/>
            <person name="Goodwin L."/>
            <person name="Pitluck S."/>
            <person name="Peters L."/>
            <person name="Ovchinnikova G."/>
            <person name="Lu M."/>
            <person name="Kyrpides N."/>
            <person name="Mavromatis K."/>
            <person name="Ivanova N."/>
            <person name="Brettin T."/>
            <person name="Detter J.C."/>
            <person name="Han C."/>
            <person name="Larimer F."/>
            <person name="Land M."/>
            <person name="Hauser L."/>
            <person name="Markowitz V."/>
            <person name="Cheng J.-F."/>
            <person name="Hugenholtz P."/>
            <person name="Woyke T."/>
            <person name="Wu D."/>
            <person name="Spring S."/>
            <person name="Schroeder M."/>
            <person name="Kopitz M."/>
            <person name="Brambilla E."/>
            <person name="Klenk H.-P."/>
            <person name="Eisen J.A."/>
        </authorList>
    </citation>
    <scope>NUCLEOTIDE SEQUENCE</scope>
    <source>
        <strain evidence="3">DSM 3403</strain>
    </source>
</reference>
<dbReference type="GO" id="GO:0030246">
    <property type="term" value="F:carbohydrate binding"/>
    <property type="evidence" value="ECO:0007669"/>
    <property type="project" value="InterPro"/>
</dbReference>
<dbReference type="RefSeq" id="WP_014679113.1">
    <property type="nucleotide sequence ID" value="NC_017770.1"/>
</dbReference>
<dbReference type="InterPro" id="IPR005084">
    <property type="entry name" value="CBM6"/>
</dbReference>
<dbReference type="SUPFAM" id="SSF48208">
    <property type="entry name" value="Six-hairpin glycosidases"/>
    <property type="match status" value="1"/>
</dbReference>
<dbReference type="Pfam" id="PF17389">
    <property type="entry name" value="Bac_rhamnosid6H"/>
    <property type="match status" value="1"/>
</dbReference>
<keyword evidence="4" id="KW-1185">Reference proteome</keyword>
<dbReference type="Gene3D" id="1.50.10.10">
    <property type="match status" value="1"/>
</dbReference>
<evidence type="ECO:0000256" key="1">
    <source>
        <dbReference type="SAM" id="SignalP"/>
    </source>
</evidence>
<name>H8KPI7_SOLCM</name>
<feature type="domain" description="CBM6" evidence="2">
    <location>
        <begin position="753"/>
        <end position="889"/>
    </location>
</feature>
<evidence type="ECO:0000313" key="3">
    <source>
        <dbReference type="EMBL" id="AFD05885.1"/>
    </source>
</evidence>
<sequence length="892" mass="99795">MKPIITNLMLLLFAGAASAQSSKELYRSKEFSIYTDKVVQGKYIAKVLSPTEMTSDYQSPVNLYKSPKLTFKFSINGKDNEMISGQDHSINVMAKDGKFISPLITFGKHYVDKKNVPDNTYLEPNIDFTIRLDMRNVLNAFKTDGFYKGADGKKVYKEDFKGVYVAGSTLPLIWDFDNLVHHPDLQLKDDDGDGIYEVKVVLNEFKEQPSVSSNWKLKRNISAFPQYQASSPIENAMYNLSLDEMENAIEADSTLRTGKEWAGVWTRDVSYSIILSMAILQPKVAEYSLLRKVKNDRIIQDTGTGGAYPVSTDRMIWAVAAWEIYKTTGDKNWLSKAYSIIKNSIEDDWKNAYDPKTGLVKGESSFLDWREQEYPKWMQPADIYESECLGTNVVHFQANKVFAEMAILLGQKTVSDEHNAIAQTIKTGINNYLWIANKGYYGQYLYGRNYKILSPRSEALGEALAVIFGVADNERQKTIVRNTPVNSFGIPCFYPQLPNTPPYHNNAVWPFVQTYWALAAANAGNEQSVMESIAAIYRPAALFLTNKENFVADNGDFAGTQINSSNMLWSLSGNIALVYKVLFGMQFGADRLTFKPTVPQALAGTRMLTNFKYRNALLTISMQGFGTQIKSITMDGKPLVNAIVPASLTGKHTIKMVLTNMMESSSTTILPAYTSLTIPQVELKNDEIVWKKVPNAVSYVFIKNGDRIDNGIDTACIINNNSFAEYQVIAVDKNGVESFGSEPLQIIPEQTVKTIEIENLTSKADLPYKGYSGDGFVEISTQKNTILSFETTITEAGTYAINFKYANGNGPINTENKCAFRTLKLNNKQVGTVVLPQRGTNEWSEWGMSNSVIVELKAGTNKFDLTYETNNANMNGTVNQAMLDYVRIVKVE</sequence>
<keyword evidence="1" id="KW-0732">Signal</keyword>
<feature type="signal peptide" evidence="1">
    <location>
        <begin position="1"/>
        <end position="19"/>
    </location>
</feature>
<dbReference type="STRING" id="929556.Solca_0766"/>
<dbReference type="KEGG" id="scn:Solca_0766"/>
<dbReference type="PROSITE" id="PS51175">
    <property type="entry name" value="CBM6"/>
    <property type="match status" value="1"/>
</dbReference>
<dbReference type="InterPro" id="IPR008979">
    <property type="entry name" value="Galactose-bd-like_sf"/>
</dbReference>
<dbReference type="HOGENOM" id="CLU_015311_0_0_10"/>